<evidence type="ECO:0000256" key="1">
    <source>
        <dbReference type="SAM" id="MobiDB-lite"/>
    </source>
</evidence>
<dbReference type="Proteomes" id="UP001162480">
    <property type="component" value="Chromosome 3"/>
</dbReference>
<feature type="region of interest" description="Disordered" evidence="1">
    <location>
        <begin position="1"/>
        <end position="24"/>
    </location>
</feature>
<name>A0AA36ARY7_OCTVU</name>
<proteinExistence type="predicted"/>
<evidence type="ECO:0000313" key="2">
    <source>
        <dbReference type="EMBL" id="CAI9720147.1"/>
    </source>
</evidence>
<evidence type="ECO:0000313" key="3">
    <source>
        <dbReference type="Proteomes" id="UP001162480"/>
    </source>
</evidence>
<organism evidence="2 3">
    <name type="scientific">Octopus vulgaris</name>
    <name type="common">Common octopus</name>
    <dbReference type="NCBI Taxonomy" id="6645"/>
    <lineage>
        <taxon>Eukaryota</taxon>
        <taxon>Metazoa</taxon>
        <taxon>Spiralia</taxon>
        <taxon>Lophotrochozoa</taxon>
        <taxon>Mollusca</taxon>
        <taxon>Cephalopoda</taxon>
        <taxon>Coleoidea</taxon>
        <taxon>Octopodiformes</taxon>
        <taxon>Octopoda</taxon>
        <taxon>Incirrata</taxon>
        <taxon>Octopodidae</taxon>
        <taxon>Octopus</taxon>
    </lineage>
</organism>
<sequence length="71" mass="8479">MENSSRGEKQLHQYQRGHKPRSQNEMHPFWKTYALNEMSVLLHSCSFLTDKYYLQIEKRVHCILGFSSSDM</sequence>
<protein>
    <submittedName>
        <fullName evidence="2">Uncharacterized protein</fullName>
    </submittedName>
</protein>
<dbReference type="AlphaFoldDB" id="A0AA36ARY7"/>
<accession>A0AA36ARY7</accession>
<reference evidence="2" key="1">
    <citation type="submission" date="2023-08" db="EMBL/GenBank/DDBJ databases">
        <authorList>
            <person name="Alioto T."/>
            <person name="Alioto T."/>
            <person name="Gomez Garrido J."/>
        </authorList>
    </citation>
    <scope>NUCLEOTIDE SEQUENCE</scope>
</reference>
<keyword evidence="3" id="KW-1185">Reference proteome</keyword>
<dbReference type="EMBL" id="OX597816">
    <property type="protein sequence ID" value="CAI9720147.1"/>
    <property type="molecule type" value="Genomic_DNA"/>
</dbReference>
<feature type="compositionally biased region" description="Basic and acidic residues" evidence="1">
    <location>
        <begin position="1"/>
        <end position="11"/>
    </location>
</feature>
<gene>
    <name evidence="2" type="ORF">OCTVUL_1B030755</name>
</gene>